<feature type="transmembrane region" description="Helical" evidence="11">
    <location>
        <begin position="21"/>
        <end position="46"/>
    </location>
</feature>
<keyword evidence="7 11" id="KW-1133">Transmembrane helix</keyword>
<evidence type="ECO:0000256" key="1">
    <source>
        <dbReference type="ARBA" id="ARBA00004651"/>
    </source>
</evidence>
<dbReference type="Gene3D" id="3.30.70.3040">
    <property type="match status" value="1"/>
</dbReference>
<evidence type="ECO:0000256" key="10">
    <source>
        <dbReference type="PIRNR" id="PIRNR003097"/>
    </source>
</evidence>
<feature type="transmembrane region" description="Helical" evidence="11">
    <location>
        <begin position="167"/>
        <end position="188"/>
    </location>
</feature>
<keyword evidence="5 10" id="KW-0132">Cell division</keyword>
<feature type="transmembrane region" description="Helical" evidence="11">
    <location>
        <begin position="262"/>
        <end position="286"/>
    </location>
</feature>
<accession>A0ABS0LUM7</accession>
<keyword evidence="9 10" id="KW-0131">Cell cycle</keyword>
<dbReference type="InterPro" id="IPR058204">
    <property type="entry name" value="FtsX_firmicutes-type"/>
</dbReference>
<reference evidence="14 15" key="1">
    <citation type="submission" date="2020-07" db="EMBL/GenBank/DDBJ databases">
        <title>Facklamia lactis sp. nov., isolated from raw milk.</title>
        <authorList>
            <person name="Doll E.V."/>
            <person name="Huptas C."/>
            <person name="Staib L."/>
            <person name="Wenning M."/>
            <person name="Scherer S."/>
        </authorList>
    </citation>
    <scope>NUCLEOTIDE SEQUENCE [LARGE SCALE GENOMIC DNA]</scope>
    <source>
        <strain evidence="14 15">DSM 111018</strain>
    </source>
</reference>
<name>A0ABS0LUM7_9LACT</name>
<sequence>MKFFRNLGRHLRDGLRNLFRNGWMTTASIIMMTVTLFMLGLFVLIIGNVDQLTKSVEQEIQVRVMIDPLAEVADEQALGEQIAQIDQVTRVVYRSAEEELASYKDVITEDFDVLEGDTNPLNNMYLVNVASTDQIEKVSKEIQEFEHVLSANIGSLNIDGLIRTINILRYIAAFFAAIFIIIAVLLISNTIRLTINARQTEIEIMRLVGAKNSYIRAPFALEGAFIGMIGAFIATLLLYASYQGILGIARELFAFNPEYALAIWPLILWIGLGLLLAGMILGTIGARRSIHKFLKA</sequence>
<evidence type="ECO:0000256" key="3">
    <source>
        <dbReference type="ARBA" id="ARBA00021907"/>
    </source>
</evidence>
<dbReference type="PANTHER" id="PTHR47755">
    <property type="entry name" value="CELL DIVISION PROTEIN FTSX"/>
    <property type="match status" value="1"/>
</dbReference>
<evidence type="ECO:0000256" key="2">
    <source>
        <dbReference type="ARBA" id="ARBA00007379"/>
    </source>
</evidence>
<evidence type="ECO:0000256" key="5">
    <source>
        <dbReference type="ARBA" id="ARBA00022618"/>
    </source>
</evidence>
<gene>
    <name evidence="14" type="ORF">HZY91_09370</name>
</gene>
<evidence type="ECO:0000256" key="9">
    <source>
        <dbReference type="ARBA" id="ARBA00023306"/>
    </source>
</evidence>
<evidence type="ECO:0000256" key="6">
    <source>
        <dbReference type="ARBA" id="ARBA00022692"/>
    </source>
</evidence>
<proteinExistence type="inferred from homology"/>
<dbReference type="InterPro" id="IPR004513">
    <property type="entry name" value="FtsX"/>
</dbReference>
<evidence type="ECO:0000259" key="13">
    <source>
        <dbReference type="Pfam" id="PF18075"/>
    </source>
</evidence>
<evidence type="ECO:0000256" key="8">
    <source>
        <dbReference type="ARBA" id="ARBA00023136"/>
    </source>
</evidence>
<protein>
    <recommendedName>
        <fullName evidence="3 10">Cell division protein FtsX</fullName>
    </recommendedName>
</protein>
<comment type="similarity">
    <text evidence="2 10">Belongs to the ABC-4 integral membrane protein family. FtsX subfamily.</text>
</comment>
<keyword evidence="8 10" id="KW-0472">Membrane</keyword>
<dbReference type="Proteomes" id="UP000721415">
    <property type="component" value="Unassembled WGS sequence"/>
</dbReference>
<evidence type="ECO:0000256" key="4">
    <source>
        <dbReference type="ARBA" id="ARBA00022475"/>
    </source>
</evidence>
<evidence type="ECO:0000256" key="7">
    <source>
        <dbReference type="ARBA" id="ARBA00022989"/>
    </source>
</evidence>
<organism evidence="14 15">
    <name type="scientific">Facklamia lactis</name>
    <dbReference type="NCBI Taxonomy" id="2749967"/>
    <lineage>
        <taxon>Bacteria</taxon>
        <taxon>Bacillati</taxon>
        <taxon>Bacillota</taxon>
        <taxon>Bacilli</taxon>
        <taxon>Lactobacillales</taxon>
        <taxon>Aerococcaceae</taxon>
        <taxon>Facklamia</taxon>
    </lineage>
</organism>
<feature type="domain" description="FtsX extracellular" evidence="13">
    <location>
        <begin position="60"/>
        <end position="148"/>
    </location>
</feature>
<dbReference type="InterPro" id="IPR040690">
    <property type="entry name" value="FtsX_ECD"/>
</dbReference>
<evidence type="ECO:0000313" key="14">
    <source>
        <dbReference type="EMBL" id="MBG9987076.1"/>
    </source>
</evidence>
<dbReference type="InterPro" id="IPR003838">
    <property type="entry name" value="ABC3_permease_C"/>
</dbReference>
<comment type="caution">
    <text evidence="14">The sequence shown here is derived from an EMBL/GenBank/DDBJ whole genome shotgun (WGS) entry which is preliminary data.</text>
</comment>
<dbReference type="RefSeq" id="WP_197116000.1">
    <property type="nucleotide sequence ID" value="NZ_JACBXQ010000006.1"/>
</dbReference>
<comment type="subcellular location">
    <subcellularLocation>
        <location evidence="1">Cell membrane</location>
        <topology evidence="1">Multi-pass membrane protein</topology>
    </subcellularLocation>
</comment>
<comment type="function">
    <text evidence="10">Part of the ABC transporter FtsEX involved in asymmetric cellular division facilitating the initiation of sporulation.</text>
</comment>
<keyword evidence="6 11" id="KW-0812">Transmembrane</keyword>
<keyword evidence="15" id="KW-1185">Reference proteome</keyword>
<dbReference type="NCBIfam" id="NF038347">
    <property type="entry name" value="FtsX_Gpos"/>
    <property type="match status" value="1"/>
</dbReference>
<feature type="domain" description="ABC3 transporter permease C-terminal" evidence="12">
    <location>
        <begin position="174"/>
        <end position="291"/>
    </location>
</feature>
<dbReference type="Pfam" id="PF02687">
    <property type="entry name" value="FtsX"/>
    <property type="match status" value="1"/>
</dbReference>
<feature type="transmembrane region" description="Helical" evidence="11">
    <location>
        <begin position="219"/>
        <end position="242"/>
    </location>
</feature>
<evidence type="ECO:0000259" key="12">
    <source>
        <dbReference type="Pfam" id="PF02687"/>
    </source>
</evidence>
<keyword evidence="4 10" id="KW-1003">Cell membrane</keyword>
<evidence type="ECO:0000313" key="15">
    <source>
        <dbReference type="Proteomes" id="UP000721415"/>
    </source>
</evidence>
<dbReference type="Pfam" id="PF18075">
    <property type="entry name" value="FtsX_ECD"/>
    <property type="match status" value="1"/>
</dbReference>
<dbReference type="PIRSF" id="PIRSF003097">
    <property type="entry name" value="FtsX"/>
    <property type="match status" value="1"/>
</dbReference>
<evidence type="ECO:0000256" key="11">
    <source>
        <dbReference type="SAM" id="Phobius"/>
    </source>
</evidence>
<dbReference type="EMBL" id="JACBXQ010000006">
    <property type="protein sequence ID" value="MBG9987076.1"/>
    <property type="molecule type" value="Genomic_DNA"/>
</dbReference>
<dbReference type="PANTHER" id="PTHR47755:SF1">
    <property type="entry name" value="CELL DIVISION PROTEIN FTSX"/>
    <property type="match status" value="1"/>
</dbReference>